<keyword evidence="2" id="KW-0328">Glycosyltransferase</keyword>
<evidence type="ECO:0000259" key="4">
    <source>
        <dbReference type="Pfam" id="PF00535"/>
    </source>
</evidence>
<dbReference type="Pfam" id="PF00535">
    <property type="entry name" value="Glycos_transf_2"/>
    <property type="match status" value="1"/>
</dbReference>
<evidence type="ECO:0000256" key="2">
    <source>
        <dbReference type="ARBA" id="ARBA00022676"/>
    </source>
</evidence>
<accession>A0AAV3F7N4</accession>
<name>A0AAV3F7N4_9FLAO</name>
<dbReference type="AlphaFoldDB" id="A0AAV3F7N4"/>
<dbReference type="RefSeq" id="WP_006262440.1">
    <property type="nucleotide sequence ID" value="NZ_JH590837.1"/>
</dbReference>
<dbReference type="InterPro" id="IPR001173">
    <property type="entry name" value="Glyco_trans_2-like"/>
</dbReference>
<reference evidence="5 6" key="1">
    <citation type="submission" date="2011-11" db="EMBL/GenBank/DDBJ databases">
        <title>The Genome Sequence of Myroides odoratimimus CIP 101113.</title>
        <authorList>
            <person name="Earl A."/>
            <person name="Ward D."/>
            <person name="Feldgarden M."/>
            <person name="Gevers D."/>
            <person name="Huys G."/>
            <person name="Young S.K."/>
            <person name="Zeng Q."/>
            <person name="Gargeya S."/>
            <person name="Fitzgerald M."/>
            <person name="Haas B."/>
            <person name="Abouelleil A."/>
            <person name="Alvarado L."/>
            <person name="Arachchi H.M."/>
            <person name="Berlin A."/>
            <person name="Brown A."/>
            <person name="Chapman S.B."/>
            <person name="Chen Z."/>
            <person name="Dunbar C."/>
            <person name="Freedman E."/>
            <person name="Gearin G."/>
            <person name="Goldberg J."/>
            <person name="Griggs A."/>
            <person name="Gujja S."/>
            <person name="Heiman D."/>
            <person name="Howarth C."/>
            <person name="Larson L."/>
            <person name="Lui A."/>
            <person name="MacDonald P.J.P."/>
            <person name="Montmayeur A."/>
            <person name="Murphy C."/>
            <person name="Neiman D."/>
            <person name="Pearson M."/>
            <person name="Priest M."/>
            <person name="Roberts A."/>
            <person name="Saif S."/>
            <person name="Shea T."/>
            <person name="Shenoy N."/>
            <person name="Sisk P."/>
            <person name="Stolte C."/>
            <person name="Sykes S."/>
            <person name="Wortman J."/>
            <person name="Nusbaum C."/>
            <person name="Birren B."/>
        </authorList>
    </citation>
    <scope>NUCLEOTIDE SEQUENCE [LARGE SCALE GENOMIC DNA]</scope>
    <source>
        <strain evidence="5 6">CIP 101113</strain>
    </source>
</reference>
<dbReference type="Proteomes" id="UP000004834">
    <property type="component" value="Unassembled WGS sequence"/>
</dbReference>
<evidence type="ECO:0000313" key="6">
    <source>
        <dbReference type="Proteomes" id="UP000004834"/>
    </source>
</evidence>
<feature type="domain" description="Glycosyltransferase 2-like" evidence="4">
    <location>
        <begin position="13"/>
        <end position="174"/>
    </location>
</feature>
<dbReference type="Gene3D" id="3.90.550.10">
    <property type="entry name" value="Spore Coat Polysaccharide Biosynthesis Protein SpsA, Chain A"/>
    <property type="match status" value="1"/>
</dbReference>
<dbReference type="PANTHER" id="PTHR43685:SF5">
    <property type="entry name" value="GLYCOSYLTRANSFERASE EPSE-RELATED"/>
    <property type="match status" value="1"/>
</dbReference>
<evidence type="ECO:0000313" key="5">
    <source>
        <dbReference type="EMBL" id="EHO15488.1"/>
    </source>
</evidence>
<protein>
    <recommendedName>
        <fullName evidence="4">Glycosyltransferase 2-like domain-containing protein</fullName>
    </recommendedName>
</protein>
<proteinExistence type="inferred from homology"/>
<dbReference type="PANTHER" id="PTHR43685">
    <property type="entry name" value="GLYCOSYLTRANSFERASE"/>
    <property type="match status" value="1"/>
</dbReference>
<comment type="caution">
    <text evidence="5">The sequence shown here is derived from an EMBL/GenBank/DDBJ whole genome shotgun (WGS) entry which is preliminary data.</text>
</comment>
<keyword evidence="3" id="KW-0808">Transferase</keyword>
<gene>
    <name evidence="5" type="ORF">HMPREF9715_00059</name>
</gene>
<sequence>MEKVFNKNRLALLIPFYNDFEGLLKSLNSIKDKLVVDVVIVDDGSKEVLKRSHLEGITFEGNVNIITMIENVGIENALNAGLEYIKDNDYEYVGRLDSGDTCLEDRFFKQVTYLDQNPDLLLLGSWANYIDEKSNKFLYILQHPCSNDQIVKKMRYNSCFVHPSVVFRLEVVKDVGYYPIDCKYAEDYGYFYNIMNFGRVENYPEPLINYYVNEKSISTLRRKEQIRSRIKVIKKNVPFSLVKILSLGRNYLLLYTSRNLILKIKQYVK</sequence>
<dbReference type="EMBL" id="AGEE01000001">
    <property type="protein sequence ID" value="EHO15488.1"/>
    <property type="molecule type" value="Genomic_DNA"/>
</dbReference>
<evidence type="ECO:0000256" key="1">
    <source>
        <dbReference type="ARBA" id="ARBA00006739"/>
    </source>
</evidence>
<dbReference type="SUPFAM" id="SSF53448">
    <property type="entry name" value="Nucleotide-diphospho-sugar transferases"/>
    <property type="match status" value="1"/>
</dbReference>
<dbReference type="InterPro" id="IPR029044">
    <property type="entry name" value="Nucleotide-diphossugar_trans"/>
</dbReference>
<dbReference type="InterPro" id="IPR050834">
    <property type="entry name" value="Glycosyltransf_2"/>
</dbReference>
<dbReference type="GO" id="GO:0016757">
    <property type="term" value="F:glycosyltransferase activity"/>
    <property type="evidence" value="ECO:0007669"/>
    <property type="project" value="UniProtKB-KW"/>
</dbReference>
<evidence type="ECO:0000256" key="3">
    <source>
        <dbReference type="ARBA" id="ARBA00022679"/>
    </source>
</evidence>
<organism evidence="5 6">
    <name type="scientific">Myroides odoratimimus CIP 101113</name>
    <dbReference type="NCBI Taxonomy" id="883154"/>
    <lineage>
        <taxon>Bacteria</taxon>
        <taxon>Pseudomonadati</taxon>
        <taxon>Bacteroidota</taxon>
        <taxon>Flavobacteriia</taxon>
        <taxon>Flavobacteriales</taxon>
        <taxon>Flavobacteriaceae</taxon>
        <taxon>Myroides</taxon>
    </lineage>
</organism>
<comment type="similarity">
    <text evidence="1">Belongs to the glycosyltransferase 2 family.</text>
</comment>